<accession>A0A6L6XK00</accession>
<feature type="transmembrane region" description="Helical" evidence="1">
    <location>
        <begin position="66"/>
        <end position="89"/>
    </location>
</feature>
<reference evidence="2 3" key="1">
    <citation type="submission" date="2019-10" db="EMBL/GenBank/DDBJ databases">
        <title>Roseburia spp. ameliorate alcoholic fatty liver via restoration of gut barrier function.</title>
        <authorList>
            <person name="Seo B."/>
            <person name="Ko G."/>
        </authorList>
    </citation>
    <scope>NUCLEOTIDE SEQUENCE [LARGE SCALE GENOMIC DNA]</scope>
    <source>
        <strain evidence="2 3">SNUG30017</strain>
    </source>
</reference>
<feature type="transmembrane region" description="Helical" evidence="1">
    <location>
        <begin position="5"/>
        <end position="27"/>
    </location>
</feature>
<proteinExistence type="predicted"/>
<gene>
    <name evidence="2" type="ORF">GCK47_17885</name>
</gene>
<protein>
    <submittedName>
        <fullName evidence="2">Uncharacterized protein</fullName>
    </submittedName>
</protein>
<comment type="caution">
    <text evidence="2">The sequence shown here is derived from an EMBL/GenBank/DDBJ whole genome shotgun (WGS) entry which is preliminary data.</text>
</comment>
<evidence type="ECO:0000313" key="3">
    <source>
        <dbReference type="Proteomes" id="UP000479531"/>
    </source>
</evidence>
<dbReference type="Proteomes" id="UP000479531">
    <property type="component" value="Unassembled WGS sequence"/>
</dbReference>
<dbReference type="RefSeq" id="WP_157351165.1">
    <property type="nucleotide sequence ID" value="NZ_WGGT01000042.1"/>
</dbReference>
<evidence type="ECO:0000313" key="2">
    <source>
        <dbReference type="EMBL" id="MVQ47494.1"/>
    </source>
</evidence>
<sequence length="90" mass="10456">MKKEIFSNVFVIVLTAIFILCANFAYYDMTKKIYFELMFIVLIAMGIYEIIDGIKNKNQVYLGVRMNGWIILCGAMLIISAFIFAAYFVW</sequence>
<keyword evidence="1" id="KW-1133">Transmembrane helix</keyword>
<keyword evidence="1" id="KW-0472">Membrane</keyword>
<dbReference type="AlphaFoldDB" id="A0A6L6XK00"/>
<name>A0A6L6XK00_9FIRM</name>
<organism evidence="2 3">
    <name type="scientific">Roseburia intestinalis</name>
    <dbReference type="NCBI Taxonomy" id="166486"/>
    <lineage>
        <taxon>Bacteria</taxon>
        <taxon>Bacillati</taxon>
        <taxon>Bacillota</taxon>
        <taxon>Clostridia</taxon>
        <taxon>Lachnospirales</taxon>
        <taxon>Lachnospiraceae</taxon>
        <taxon>Roseburia</taxon>
    </lineage>
</organism>
<keyword evidence="1" id="KW-0812">Transmembrane</keyword>
<feature type="transmembrane region" description="Helical" evidence="1">
    <location>
        <begin position="33"/>
        <end position="54"/>
    </location>
</feature>
<dbReference type="EMBL" id="WGGT01000042">
    <property type="protein sequence ID" value="MVQ47494.1"/>
    <property type="molecule type" value="Genomic_DNA"/>
</dbReference>
<evidence type="ECO:0000256" key="1">
    <source>
        <dbReference type="SAM" id="Phobius"/>
    </source>
</evidence>